<dbReference type="GO" id="GO:0005737">
    <property type="term" value="C:cytoplasm"/>
    <property type="evidence" value="ECO:0007669"/>
    <property type="project" value="UniProtKB-ARBA"/>
</dbReference>
<dbReference type="InterPro" id="IPR057268">
    <property type="entry name" value="Ribosomal_L18"/>
</dbReference>
<evidence type="ECO:0000256" key="3">
    <source>
        <dbReference type="ARBA" id="ARBA00011505"/>
    </source>
</evidence>
<dbReference type="GO" id="GO:1990904">
    <property type="term" value="C:ribonucleoprotein complex"/>
    <property type="evidence" value="ECO:0007669"/>
    <property type="project" value="UniProtKB-KW"/>
</dbReference>
<dbReference type="FunFam" id="3.30.420.100:FF:000001">
    <property type="entry name" value="50S ribosomal protein L18"/>
    <property type="match status" value="1"/>
</dbReference>
<dbReference type="NCBIfam" id="TIGR00060">
    <property type="entry name" value="L18_bact"/>
    <property type="match status" value="1"/>
</dbReference>
<evidence type="ECO:0000256" key="2">
    <source>
        <dbReference type="ARBA" id="ARBA00007116"/>
    </source>
</evidence>
<comment type="subunit">
    <text evidence="3">Part of the 50S ribosomal subunit; contacts the 5S rRNA.</text>
</comment>
<dbReference type="EMBL" id="KX525588">
    <property type="protein sequence ID" value="AOL58110.1"/>
    <property type="molecule type" value="Genomic_DNA"/>
</dbReference>
<evidence type="ECO:0000256" key="5">
    <source>
        <dbReference type="ARBA" id="ARBA00022884"/>
    </source>
</evidence>
<sequence length="107" mass="12146">MKKRIKGSADRPRFYVFRSNKHIYAQIIDDTKNHIITSSSSIAKDLKIKQKITFRTTSTMSKIIGHDIALKAINRGITQVVFDRGNNLYHGQIKALADAAREKGINF</sequence>
<dbReference type="InterPro" id="IPR004389">
    <property type="entry name" value="Ribosomal_uL18_bac-type"/>
</dbReference>
<evidence type="ECO:0000256" key="7">
    <source>
        <dbReference type="ARBA" id="ARBA00023274"/>
    </source>
</evidence>
<dbReference type="GeneID" id="29072084"/>
<dbReference type="CDD" id="cd00432">
    <property type="entry name" value="Ribosomal_L18_L5e"/>
    <property type="match status" value="1"/>
</dbReference>
<keyword evidence="4" id="KW-0699">rRNA-binding</keyword>
<keyword evidence="6 10" id="KW-0689">Ribosomal protein</keyword>
<dbReference type="GO" id="GO:0006412">
    <property type="term" value="P:translation"/>
    <property type="evidence" value="ECO:0007669"/>
    <property type="project" value="InterPro"/>
</dbReference>
<keyword evidence="10" id="KW-0934">Plastid</keyword>
<evidence type="ECO:0000256" key="8">
    <source>
        <dbReference type="ARBA" id="ARBA00035303"/>
    </source>
</evidence>
<dbReference type="PANTHER" id="PTHR12899:SF3">
    <property type="entry name" value="LARGE RIBOSOMAL SUBUNIT PROTEIN UL18M"/>
    <property type="match status" value="1"/>
</dbReference>
<dbReference type="InterPro" id="IPR005484">
    <property type="entry name" value="Ribosomal_uL18_bac/plant/anim"/>
</dbReference>
<keyword evidence="7" id="KW-0687">Ribonucleoprotein</keyword>
<dbReference type="SUPFAM" id="SSF53137">
    <property type="entry name" value="Translational machinery components"/>
    <property type="match status" value="1"/>
</dbReference>
<reference evidence="10" key="1">
    <citation type="journal article" date="2016" name="Mitochondrial DNA Part B Resour">
        <title>Organellar genome analysis of the heteromorphic red alga Mastocarpus papillatus (Phyllophoraceae, Rhodophyta).</title>
        <authorList>
            <person name="Hughey J.R."/>
            <person name="Mumford T.F."/>
            <person name="Navarrete-Fernandez T.M."/>
            <person name="Huber S.R."/>
            <person name="Freese J.M."/>
            <person name="Murray E.M.C."/>
            <person name="Sissini M.N."/>
            <person name="Gentilhomme A."/>
        </authorList>
    </citation>
    <scope>NUCLEOTIDE SEQUENCE</scope>
</reference>
<protein>
    <recommendedName>
        <fullName evidence="8">Large ribosomal subunit protein uL18c</fullName>
    </recommendedName>
    <alternativeName>
        <fullName evidence="9">50S ribosomal protein L18, chloroplastic</fullName>
    </alternativeName>
</protein>
<evidence type="ECO:0000256" key="4">
    <source>
        <dbReference type="ARBA" id="ARBA00022730"/>
    </source>
</evidence>
<dbReference type="AlphaFoldDB" id="A0A342RZG4"/>
<accession>A0A342RZG4</accession>
<comment type="function">
    <text evidence="1">Binds 5S rRNA, forms part of the central protuberance of the 50S subunit.</text>
</comment>
<comment type="similarity">
    <text evidence="2">Belongs to the universal ribosomal protein uL18 family.</text>
</comment>
<dbReference type="Gene3D" id="3.30.420.100">
    <property type="match status" value="1"/>
</dbReference>
<keyword evidence="5" id="KW-0694">RNA-binding</keyword>
<evidence type="ECO:0000256" key="9">
    <source>
        <dbReference type="ARBA" id="ARBA00035346"/>
    </source>
</evidence>
<evidence type="ECO:0000256" key="6">
    <source>
        <dbReference type="ARBA" id="ARBA00022980"/>
    </source>
</evidence>
<organism evidence="10">
    <name type="scientific">Mastocarpus papillatus</name>
    <dbReference type="NCBI Taxonomy" id="31436"/>
    <lineage>
        <taxon>Eukaryota</taxon>
        <taxon>Rhodophyta</taxon>
        <taxon>Florideophyceae</taxon>
        <taxon>Rhodymeniophycidae</taxon>
        <taxon>Gigartinales</taxon>
        <taxon>Phyllophoraceae</taxon>
        <taxon>Mastocarpus</taxon>
    </lineage>
</organism>
<evidence type="ECO:0000313" key="10">
    <source>
        <dbReference type="EMBL" id="AOL58110.1"/>
    </source>
</evidence>
<dbReference type="RefSeq" id="YP_009295626.1">
    <property type="nucleotide sequence ID" value="NC_031167.1"/>
</dbReference>
<dbReference type="HAMAP" id="MF_01337_B">
    <property type="entry name" value="Ribosomal_uL18_B"/>
    <property type="match status" value="1"/>
</dbReference>
<dbReference type="GO" id="GO:0008097">
    <property type="term" value="F:5S rRNA binding"/>
    <property type="evidence" value="ECO:0007669"/>
    <property type="project" value="TreeGrafter"/>
</dbReference>
<geneLocation type="plastid" evidence="10"/>
<gene>
    <name evidence="10" type="primary">rpl18</name>
</gene>
<proteinExistence type="inferred from homology"/>
<name>A0A342RZG4_9FLOR</name>
<dbReference type="PANTHER" id="PTHR12899">
    <property type="entry name" value="39S RIBOSOMAL PROTEIN L18, MITOCHONDRIAL"/>
    <property type="match status" value="1"/>
</dbReference>
<dbReference type="GO" id="GO:0005840">
    <property type="term" value="C:ribosome"/>
    <property type="evidence" value="ECO:0007669"/>
    <property type="project" value="UniProtKB-KW"/>
</dbReference>
<dbReference type="Pfam" id="PF00861">
    <property type="entry name" value="Ribosomal_L18p"/>
    <property type="match status" value="1"/>
</dbReference>
<dbReference type="GO" id="GO:0003735">
    <property type="term" value="F:structural constituent of ribosome"/>
    <property type="evidence" value="ECO:0007669"/>
    <property type="project" value="InterPro"/>
</dbReference>
<evidence type="ECO:0000256" key="1">
    <source>
        <dbReference type="ARBA" id="ARBA00003898"/>
    </source>
</evidence>